<dbReference type="InterPro" id="IPR015422">
    <property type="entry name" value="PyrdxlP-dep_Trfase_small"/>
</dbReference>
<dbReference type="SUPFAM" id="SSF53383">
    <property type="entry name" value="PLP-dependent transferases"/>
    <property type="match status" value="1"/>
</dbReference>
<feature type="transmembrane region" description="Helical" evidence="5">
    <location>
        <begin position="7"/>
        <end position="28"/>
    </location>
</feature>
<dbReference type="Proteomes" id="UP001227230">
    <property type="component" value="Chromosome 18"/>
</dbReference>
<evidence type="ECO:0000256" key="2">
    <source>
        <dbReference type="ARBA" id="ARBA00006312"/>
    </source>
</evidence>
<comment type="cofactor">
    <cofactor evidence="1">
        <name>pyridoxal 5'-phosphate</name>
        <dbReference type="ChEBI" id="CHEBI:597326"/>
    </cofactor>
</comment>
<keyword evidence="9" id="KW-1185">Reference proteome</keyword>
<keyword evidence="3" id="KW-0032">Aminotransferase</keyword>
<evidence type="ECO:0000313" key="8">
    <source>
        <dbReference type="EMBL" id="WKA10883.1"/>
    </source>
</evidence>
<dbReference type="Gene3D" id="2.10.25.30">
    <property type="entry name" value="EGF-like, alliinase"/>
    <property type="match status" value="1"/>
</dbReference>
<keyword evidence="3" id="KW-0808">Transferase</keyword>
<evidence type="ECO:0000256" key="3">
    <source>
        <dbReference type="ARBA" id="ARBA00022576"/>
    </source>
</evidence>
<keyword evidence="4" id="KW-0663">Pyridoxal phosphate</keyword>
<protein>
    <recommendedName>
        <fullName evidence="10">Tryptophan aminotransferase-related protein 4</fullName>
    </recommendedName>
</protein>
<dbReference type="Pfam" id="PF04864">
    <property type="entry name" value="Alliinase_C"/>
    <property type="match status" value="1"/>
</dbReference>
<dbReference type="InterPro" id="IPR006948">
    <property type="entry name" value="Alliinase_C"/>
</dbReference>
<dbReference type="InterPro" id="IPR015421">
    <property type="entry name" value="PyrdxlP-dep_Trfase_major"/>
</dbReference>
<evidence type="ECO:0000256" key="5">
    <source>
        <dbReference type="SAM" id="Phobius"/>
    </source>
</evidence>
<accession>A0ABY9DT35</accession>
<dbReference type="InterPro" id="IPR006947">
    <property type="entry name" value="EGF_alliinase"/>
</dbReference>
<evidence type="ECO:0000256" key="4">
    <source>
        <dbReference type="ARBA" id="ARBA00022898"/>
    </source>
</evidence>
<dbReference type="InterPro" id="IPR037029">
    <property type="entry name" value="Alliinase_N_sf"/>
</dbReference>
<dbReference type="PANTHER" id="PTHR43795">
    <property type="entry name" value="BIFUNCTIONAL ASPARTATE AMINOTRANSFERASE AND GLUTAMATE/ASPARTATE-PREPHENATE AMINOTRANSFERASE-RELATED"/>
    <property type="match status" value="1"/>
</dbReference>
<evidence type="ECO:0008006" key="10">
    <source>
        <dbReference type="Google" id="ProtNLM"/>
    </source>
</evidence>
<evidence type="ECO:0000256" key="1">
    <source>
        <dbReference type="ARBA" id="ARBA00001933"/>
    </source>
</evidence>
<dbReference type="EMBL" id="CP126665">
    <property type="protein sequence ID" value="WKA10883.1"/>
    <property type="molecule type" value="Genomic_DNA"/>
</dbReference>
<sequence>MGQLQRWIYPAGLLCSVILNVVFVVLYVQMNSKWKPDWSKSAAKEAEAVAAVTCSGHGRAYSDGLVVDGSPVCECNTCFEGPDCSQFSPHCAADVESGDPLFLEPFWMQHAASSAVVIMGWHRMSYSYSDRSTISQELDKLIRKLHALVGNANTTGRFIVFGAGSTQLLNAAVHALSPHNSSEPAKVVATIPYYPAYKSQTEFFDSVHFHFEGDASMYMNSSTSNTTSTFIEFVTSPNNPDGKLSKAVLRGPNVKAIYDRAYYWPHFTPIPAPADDDLMLFTISKLTGHAGSRFGWALVKEKDVFEAMTTYMSRNTEGVSRDSQLRALKLLKVVMEGSGREIFEFSSKTMKDRWDQLNKTLPVSKHFSLQEITPQHCTFFQRVRTPSPAYAWLKCERKEDKDCPAVIREAGIIGRNGTLYGSNSSYVRLSLIKTQDDFDVMLHHLNKLVTKEKQNVKNGINHISSSYINL</sequence>
<comment type="similarity">
    <text evidence="2">Belongs to the alliinase family.</text>
</comment>
<dbReference type="Gene3D" id="3.90.1150.10">
    <property type="entry name" value="Aspartate Aminotransferase, domain 1"/>
    <property type="match status" value="1"/>
</dbReference>
<dbReference type="CDD" id="cd00609">
    <property type="entry name" value="AAT_like"/>
    <property type="match status" value="1"/>
</dbReference>
<gene>
    <name evidence="8" type="ORF">VitviT2T_028431</name>
</gene>
<proteinExistence type="inferred from homology"/>
<keyword evidence="5" id="KW-0472">Membrane</keyword>
<evidence type="ECO:0000259" key="7">
    <source>
        <dbReference type="Pfam" id="PF04864"/>
    </source>
</evidence>
<feature type="domain" description="Alliinase EGF-like" evidence="6">
    <location>
        <begin position="37"/>
        <end position="91"/>
    </location>
</feature>
<evidence type="ECO:0000313" key="9">
    <source>
        <dbReference type="Proteomes" id="UP001227230"/>
    </source>
</evidence>
<name>A0ABY9DT35_VITVI</name>
<dbReference type="PANTHER" id="PTHR43795:SF20">
    <property type="entry name" value="TRYPTOPHAN AMINOTRANSFERASE-RELATED PROTEIN 3"/>
    <property type="match status" value="1"/>
</dbReference>
<dbReference type="InterPro" id="IPR015424">
    <property type="entry name" value="PyrdxlP-dep_Trfase"/>
</dbReference>
<evidence type="ECO:0000259" key="6">
    <source>
        <dbReference type="Pfam" id="PF04863"/>
    </source>
</evidence>
<dbReference type="InterPro" id="IPR050478">
    <property type="entry name" value="Ethylene_sulfur-biosynth"/>
</dbReference>
<feature type="domain" description="Alliinase C-terminal" evidence="7">
    <location>
        <begin position="93"/>
        <end position="449"/>
    </location>
</feature>
<dbReference type="Pfam" id="PF04863">
    <property type="entry name" value="EGF_alliinase"/>
    <property type="match status" value="1"/>
</dbReference>
<keyword evidence="5" id="KW-1133">Transmembrane helix</keyword>
<keyword evidence="5" id="KW-0812">Transmembrane</keyword>
<reference evidence="8 9" key="1">
    <citation type="journal article" date="2023" name="Hortic Res">
        <title>The complete reference genome for grapevine (Vitis vinifera L.) genetics and breeding.</title>
        <authorList>
            <person name="Shi X."/>
            <person name="Cao S."/>
            <person name="Wang X."/>
            <person name="Huang S."/>
            <person name="Wang Y."/>
            <person name="Liu Z."/>
            <person name="Liu W."/>
            <person name="Leng X."/>
            <person name="Peng Y."/>
            <person name="Wang N."/>
            <person name="Wang Y."/>
            <person name="Ma Z."/>
            <person name="Xu X."/>
            <person name="Zhang F."/>
            <person name="Xue H."/>
            <person name="Zhong H."/>
            <person name="Wang Y."/>
            <person name="Zhang K."/>
            <person name="Velt A."/>
            <person name="Avia K."/>
            <person name="Holtgrawe D."/>
            <person name="Grimplet J."/>
            <person name="Matus J.T."/>
            <person name="Ware D."/>
            <person name="Wu X."/>
            <person name="Wang H."/>
            <person name="Liu C."/>
            <person name="Fang Y."/>
            <person name="Rustenholz C."/>
            <person name="Cheng Z."/>
            <person name="Xiao H."/>
            <person name="Zhou Y."/>
        </authorList>
    </citation>
    <scope>NUCLEOTIDE SEQUENCE [LARGE SCALE GENOMIC DNA]</scope>
    <source>
        <strain evidence="9">cv. Pinot noir / PN40024</strain>
        <tissue evidence="8">Leaf</tissue>
    </source>
</reference>
<organism evidence="8 9">
    <name type="scientific">Vitis vinifera</name>
    <name type="common">Grape</name>
    <dbReference type="NCBI Taxonomy" id="29760"/>
    <lineage>
        <taxon>Eukaryota</taxon>
        <taxon>Viridiplantae</taxon>
        <taxon>Streptophyta</taxon>
        <taxon>Embryophyta</taxon>
        <taxon>Tracheophyta</taxon>
        <taxon>Spermatophyta</taxon>
        <taxon>Magnoliopsida</taxon>
        <taxon>eudicotyledons</taxon>
        <taxon>Gunneridae</taxon>
        <taxon>Pentapetalae</taxon>
        <taxon>rosids</taxon>
        <taxon>Vitales</taxon>
        <taxon>Vitaceae</taxon>
        <taxon>Viteae</taxon>
        <taxon>Vitis</taxon>
    </lineage>
</organism>
<dbReference type="Gene3D" id="3.40.640.10">
    <property type="entry name" value="Type I PLP-dependent aspartate aminotransferase-like (Major domain)"/>
    <property type="match status" value="1"/>
</dbReference>